<evidence type="ECO:0000313" key="1">
    <source>
        <dbReference type="EMBL" id="KDQ07984.1"/>
    </source>
</evidence>
<dbReference type="EMBL" id="KL198097">
    <property type="protein sequence ID" value="KDQ07984.1"/>
    <property type="molecule type" value="Genomic_DNA"/>
</dbReference>
<organism evidence="1 2">
    <name type="scientific">Botryobasidium botryosum (strain FD-172 SS1)</name>
    <dbReference type="NCBI Taxonomy" id="930990"/>
    <lineage>
        <taxon>Eukaryota</taxon>
        <taxon>Fungi</taxon>
        <taxon>Dikarya</taxon>
        <taxon>Basidiomycota</taxon>
        <taxon>Agaricomycotina</taxon>
        <taxon>Agaricomycetes</taxon>
        <taxon>Cantharellales</taxon>
        <taxon>Botryobasidiaceae</taxon>
        <taxon>Botryobasidium</taxon>
    </lineage>
</organism>
<proteinExistence type="predicted"/>
<name>A0A067LXP9_BOTB1</name>
<keyword evidence="2" id="KW-1185">Reference proteome</keyword>
<dbReference type="AlphaFoldDB" id="A0A067LXP9"/>
<evidence type="ECO:0000313" key="2">
    <source>
        <dbReference type="Proteomes" id="UP000027195"/>
    </source>
</evidence>
<reference evidence="2" key="1">
    <citation type="journal article" date="2014" name="Proc. Natl. Acad. Sci. U.S.A.">
        <title>Extensive sampling of basidiomycete genomes demonstrates inadequacy of the white-rot/brown-rot paradigm for wood decay fungi.</title>
        <authorList>
            <person name="Riley R."/>
            <person name="Salamov A.A."/>
            <person name="Brown D.W."/>
            <person name="Nagy L.G."/>
            <person name="Floudas D."/>
            <person name="Held B.W."/>
            <person name="Levasseur A."/>
            <person name="Lombard V."/>
            <person name="Morin E."/>
            <person name="Otillar R."/>
            <person name="Lindquist E.A."/>
            <person name="Sun H."/>
            <person name="LaButti K.M."/>
            <person name="Schmutz J."/>
            <person name="Jabbour D."/>
            <person name="Luo H."/>
            <person name="Baker S.E."/>
            <person name="Pisabarro A.G."/>
            <person name="Walton J.D."/>
            <person name="Blanchette R.A."/>
            <person name="Henrissat B."/>
            <person name="Martin F."/>
            <person name="Cullen D."/>
            <person name="Hibbett D.S."/>
            <person name="Grigoriev I.V."/>
        </authorList>
    </citation>
    <scope>NUCLEOTIDE SEQUENCE [LARGE SCALE GENOMIC DNA]</scope>
    <source>
        <strain evidence="2">FD-172 SS1</strain>
    </source>
</reference>
<protein>
    <submittedName>
        <fullName evidence="1">Uncharacterized protein</fullName>
    </submittedName>
</protein>
<dbReference type="HOGENOM" id="CLU_2811999_0_0_1"/>
<dbReference type="InParanoid" id="A0A067LXP9"/>
<sequence>MLSPFKCLEWIKLAGETKTWWGDHLEQKMFYAPLHPTLQTIQVADMTWTRSEEDGSRWVSHRTIRLD</sequence>
<dbReference type="Proteomes" id="UP000027195">
    <property type="component" value="Unassembled WGS sequence"/>
</dbReference>
<accession>A0A067LXP9</accession>
<gene>
    <name evidence="1" type="ORF">BOTBODRAFT_38319</name>
</gene>